<evidence type="ECO:0000313" key="2">
    <source>
        <dbReference type="Proteomes" id="UP001595947"/>
    </source>
</evidence>
<dbReference type="InterPro" id="IPR006764">
    <property type="entry name" value="SAM_dep_MeTrfase_SAV2177_type"/>
</dbReference>
<dbReference type="EC" id="2.1.1.-" evidence="1"/>
<sequence>MTDRWAQGVDFERANAARIYDYFLGGAQHFAVDREQAARILELNPDMTRTCRVNRDYLRRVVRWCSDRGIDQFLDLGSGVPTVGNVHEVAPTARVVYVDFEPVAVHHARALTADLDRVRVVHADLTLPDDVLEAAAEHLDLTRPVAVLAVAVLHFVADDVAAVLGCYRDALVPGSVLAISHGSADLDDPDLAARTRAIRDGYRGSASEVVLRDRGELAQAVEGFELVTPVMVDVADWPAPTGERPVGAYAVVGLRT</sequence>
<dbReference type="RefSeq" id="WP_378036261.1">
    <property type="nucleotide sequence ID" value="NZ_JBHSIV010000010.1"/>
</dbReference>
<dbReference type="SUPFAM" id="SSF53335">
    <property type="entry name" value="S-adenosyl-L-methionine-dependent methyltransferases"/>
    <property type="match status" value="1"/>
</dbReference>
<dbReference type="Gene3D" id="3.40.50.150">
    <property type="entry name" value="Vaccinia Virus protein VP39"/>
    <property type="match status" value="1"/>
</dbReference>
<dbReference type="CDD" id="cd02440">
    <property type="entry name" value="AdoMet_MTases"/>
    <property type="match status" value="1"/>
</dbReference>
<dbReference type="InterPro" id="IPR029063">
    <property type="entry name" value="SAM-dependent_MTases_sf"/>
</dbReference>
<keyword evidence="1" id="KW-0808">Transferase</keyword>
<protein>
    <submittedName>
        <fullName evidence="1">SAM-dependent methyltransferase</fullName>
        <ecNumber evidence="1">2.1.1.-</ecNumber>
    </submittedName>
</protein>
<reference evidence="2" key="1">
    <citation type="journal article" date="2019" name="Int. J. Syst. Evol. Microbiol.">
        <title>The Global Catalogue of Microorganisms (GCM) 10K type strain sequencing project: providing services to taxonomists for standard genome sequencing and annotation.</title>
        <authorList>
            <consortium name="The Broad Institute Genomics Platform"/>
            <consortium name="The Broad Institute Genome Sequencing Center for Infectious Disease"/>
            <person name="Wu L."/>
            <person name="Ma J."/>
        </authorList>
    </citation>
    <scope>NUCLEOTIDE SEQUENCE [LARGE SCALE GENOMIC DNA]</scope>
    <source>
        <strain evidence="2">CGMCC 4.7093</strain>
    </source>
</reference>
<organism evidence="1 2">
    <name type="scientific">Actinomycetospora atypica</name>
    <dbReference type="NCBI Taxonomy" id="1290095"/>
    <lineage>
        <taxon>Bacteria</taxon>
        <taxon>Bacillati</taxon>
        <taxon>Actinomycetota</taxon>
        <taxon>Actinomycetes</taxon>
        <taxon>Pseudonocardiales</taxon>
        <taxon>Pseudonocardiaceae</taxon>
        <taxon>Actinomycetospora</taxon>
    </lineage>
</organism>
<name>A0ABV9YJZ3_9PSEU</name>
<dbReference type="GO" id="GO:0008168">
    <property type="term" value="F:methyltransferase activity"/>
    <property type="evidence" value="ECO:0007669"/>
    <property type="project" value="UniProtKB-KW"/>
</dbReference>
<dbReference type="GO" id="GO:0032259">
    <property type="term" value="P:methylation"/>
    <property type="evidence" value="ECO:0007669"/>
    <property type="project" value="UniProtKB-KW"/>
</dbReference>
<dbReference type="Proteomes" id="UP001595947">
    <property type="component" value="Unassembled WGS sequence"/>
</dbReference>
<keyword evidence="1" id="KW-0489">Methyltransferase</keyword>
<gene>
    <name evidence="1" type="ORF">ACFPBZ_11895</name>
</gene>
<evidence type="ECO:0000313" key="1">
    <source>
        <dbReference type="EMBL" id="MFC5062911.1"/>
    </source>
</evidence>
<proteinExistence type="predicted"/>
<dbReference type="PIRSF" id="PIRSF017393">
    <property type="entry name" value="MTase_SAV2177"/>
    <property type="match status" value="1"/>
</dbReference>
<dbReference type="EMBL" id="JBHSIV010000010">
    <property type="protein sequence ID" value="MFC5062911.1"/>
    <property type="molecule type" value="Genomic_DNA"/>
</dbReference>
<comment type="caution">
    <text evidence="1">The sequence shown here is derived from an EMBL/GenBank/DDBJ whole genome shotgun (WGS) entry which is preliminary data.</text>
</comment>
<keyword evidence="2" id="KW-1185">Reference proteome</keyword>
<accession>A0ABV9YJZ3</accession>
<dbReference type="Pfam" id="PF04672">
    <property type="entry name" value="Methyltransf_19"/>
    <property type="match status" value="1"/>
</dbReference>